<dbReference type="PATRIC" id="fig|1392540.3.peg.533"/>
<dbReference type="NCBIfam" id="NF046096">
    <property type="entry name" value="ABUW_2363_fam_LP"/>
    <property type="match status" value="1"/>
</dbReference>
<feature type="signal peptide" evidence="1">
    <location>
        <begin position="1"/>
        <end position="18"/>
    </location>
</feature>
<reference evidence="2 3" key="1">
    <citation type="submission" date="2013-10" db="EMBL/GenBank/DDBJ databases">
        <title>The Genome Sequence of Acinetobacter nectaris CIP 110549.</title>
        <authorList>
            <consortium name="The Broad Institute Genomics Platform"/>
            <consortium name="The Broad Institute Genome Sequencing Center for Infectious Disease"/>
            <person name="Cerqueira G."/>
            <person name="Feldgarden M."/>
            <person name="Courvalin P."/>
            <person name="Grillot-Courvalin C."/>
            <person name="Clermont D."/>
            <person name="Rocha E."/>
            <person name="Yoon E.-J."/>
            <person name="Nemec A."/>
            <person name="Young S.K."/>
            <person name="Zeng Q."/>
            <person name="Gargeya S."/>
            <person name="Fitzgerald M."/>
            <person name="Abouelleil A."/>
            <person name="Alvarado L."/>
            <person name="Berlin A.M."/>
            <person name="Chapman S.B."/>
            <person name="Gainer-Dewar J."/>
            <person name="Goldberg J."/>
            <person name="Gnerre S."/>
            <person name="Griggs A."/>
            <person name="Gujja S."/>
            <person name="Hansen M."/>
            <person name="Howarth C."/>
            <person name="Imamovic A."/>
            <person name="Ireland A."/>
            <person name="Larimer J."/>
            <person name="McCowan C."/>
            <person name="Murphy C."/>
            <person name="Pearson M."/>
            <person name="Poon T.W."/>
            <person name="Priest M."/>
            <person name="Roberts A."/>
            <person name="Saif S."/>
            <person name="Shea T."/>
            <person name="Sykes S."/>
            <person name="Wortman J."/>
            <person name="Nusbaum C."/>
            <person name="Birren B."/>
        </authorList>
    </citation>
    <scope>NUCLEOTIDE SEQUENCE [LARGE SCALE GENOMIC DNA]</scope>
    <source>
        <strain evidence="2 3">CIP 110549</strain>
    </source>
</reference>
<sequence length="316" mass="35533">MKFKVLATTLITASVLSACSTITPSKNNNTHTTASKAEAQQPVIFKEPALPKPFYALNPSDYDAPSKFEIDLKKADAQPVTKMVVTSQQDPSKTVTLDVNHLIIPTIDAKKPEMTYAPLAGQNQLDVTAIDDFIQMVEGQARHYPPQFTSKNVRRGFENKLRQVSQELDKYAAKDNASYDILLRAFKTSVLARNLDLGPQFTTKSLTYGQRLLKMTPNDSLVNFWFGFNLSEGGGQREAIPYLDKAIKGGVQEAYLSAANNYLYLEHNKNAITTLRNYKLKYPEETQVVDRLIKEIQTQGRTNVWENLADMKKGRY</sequence>
<feature type="chain" id="PRO_5004710086" description="Tetratricopeptide repeat-like domain-containing protein" evidence="1">
    <location>
        <begin position="19"/>
        <end position="316"/>
    </location>
</feature>
<keyword evidence="1" id="KW-0732">Signal</keyword>
<evidence type="ECO:0008006" key="4">
    <source>
        <dbReference type="Google" id="ProtNLM"/>
    </source>
</evidence>
<dbReference type="eggNOG" id="COG0457">
    <property type="taxonomic scope" value="Bacteria"/>
</dbReference>
<comment type="caution">
    <text evidence="2">The sequence shown here is derived from an EMBL/GenBank/DDBJ whole genome shotgun (WGS) entry which is preliminary data.</text>
</comment>
<dbReference type="STRING" id="1392540.P256_00542"/>
<proteinExistence type="predicted"/>
<dbReference type="InterPro" id="IPR011990">
    <property type="entry name" value="TPR-like_helical_dom_sf"/>
</dbReference>
<evidence type="ECO:0000256" key="1">
    <source>
        <dbReference type="SAM" id="SignalP"/>
    </source>
</evidence>
<dbReference type="AlphaFoldDB" id="V2TBT9"/>
<name>V2TBT9_9GAMM</name>
<dbReference type="HOGENOM" id="CLU_948719_0_0_6"/>
<dbReference type="SUPFAM" id="SSF48452">
    <property type="entry name" value="TPR-like"/>
    <property type="match status" value="1"/>
</dbReference>
<dbReference type="OrthoDB" id="6656286at2"/>
<dbReference type="EMBL" id="AYER01000003">
    <property type="protein sequence ID" value="ESK40103.1"/>
    <property type="molecule type" value="Genomic_DNA"/>
</dbReference>
<accession>V2TBT9</accession>
<evidence type="ECO:0000313" key="2">
    <source>
        <dbReference type="EMBL" id="ESK40103.1"/>
    </source>
</evidence>
<organism evidence="2 3">
    <name type="scientific">Acinetobacter nectaris CIP 110549</name>
    <dbReference type="NCBI Taxonomy" id="1392540"/>
    <lineage>
        <taxon>Bacteria</taxon>
        <taxon>Pseudomonadati</taxon>
        <taxon>Pseudomonadota</taxon>
        <taxon>Gammaproteobacteria</taxon>
        <taxon>Moraxellales</taxon>
        <taxon>Moraxellaceae</taxon>
        <taxon>Acinetobacter</taxon>
    </lineage>
</organism>
<dbReference type="RefSeq" id="WP_023272145.1">
    <property type="nucleotide sequence ID" value="NZ_KI530712.1"/>
</dbReference>
<protein>
    <recommendedName>
        <fullName evidence="4">Tetratricopeptide repeat-like domain-containing protein</fullName>
    </recommendedName>
</protein>
<gene>
    <name evidence="2" type="ORF">P256_00542</name>
</gene>
<evidence type="ECO:0000313" key="3">
    <source>
        <dbReference type="Proteomes" id="UP000023785"/>
    </source>
</evidence>
<dbReference type="PROSITE" id="PS51257">
    <property type="entry name" value="PROKAR_LIPOPROTEIN"/>
    <property type="match status" value="1"/>
</dbReference>
<dbReference type="Proteomes" id="UP000023785">
    <property type="component" value="Unassembled WGS sequence"/>
</dbReference>
<keyword evidence="3" id="KW-1185">Reference proteome</keyword>